<dbReference type="AlphaFoldDB" id="A0A1X7TFH0"/>
<evidence type="ECO:0000256" key="1">
    <source>
        <dbReference type="SAM" id="MobiDB-lite"/>
    </source>
</evidence>
<dbReference type="OrthoDB" id="9909562at2759"/>
<accession>A0A1X7TFH0</accession>
<reference evidence="2" key="1">
    <citation type="submission" date="2017-05" db="UniProtKB">
        <authorList>
            <consortium name="EnsemblMetazoa"/>
        </authorList>
    </citation>
    <scope>IDENTIFICATION</scope>
</reference>
<proteinExistence type="predicted"/>
<protein>
    <submittedName>
        <fullName evidence="2">Uncharacterized protein</fullName>
    </submittedName>
</protein>
<feature type="region of interest" description="Disordered" evidence="1">
    <location>
        <begin position="123"/>
        <end position="171"/>
    </location>
</feature>
<sequence length="277" mass="30624">IFATKLPKDSAAFKPGITNEKEELSCISDNQDGRGLPVTRARGRGCRQTKAVHSEKEELSCISNNEDGRGLPVTRGRGRGRRQTKAVHREKEELLCISNNEDGCGLPVTVGCGRGRRETKAVHSEKEELSCISDTEDGRGLPVTGGRGQKKAKNTCRSEDGKDTQSQGGRTDKAEAQLHVHVYGQLECERSNGNFVQIEADESDHWWQKSLNLKFSDLNCIVQGFMLQDTVINAAQSILKKQFPFKGGFQSTLNGQRQGKLFDTLPFDSHSIQILHT</sequence>
<name>A0A1X7TFH0_AMPQE</name>
<dbReference type="EnsemblMetazoa" id="Aqu2.1.13142_001">
    <property type="protein sequence ID" value="Aqu2.1.13142_001"/>
    <property type="gene ID" value="Aqu2.1.13142"/>
</dbReference>
<dbReference type="InParanoid" id="A0A1X7TFH0"/>
<organism evidence="2">
    <name type="scientific">Amphimedon queenslandica</name>
    <name type="common">Sponge</name>
    <dbReference type="NCBI Taxonomy" id="400682"/>
    <lineage>
        <taxon>Eukaryota</taxon>
        <taxon>Metazoa</taxon>
        <taxon>Porifera</taxon>
        <taxon>Demospongiae</taxon>
        <taxon>Heteroscleromorpha</taxon>
        <taxon>Haplosclerida</taxon>
        <taxon>Niphatidae</taxon>
        <taxon>Amphimedon</taxon>
    </lineage>
</organism>
<evidence type="ECO:0000313" key="2">
    <source>
        <dbReference type="EnsemblMetazoa" id="Aqu2.1.13142_001"/>
    </source>
</evidence>